<comment type="cofactor">
    <cofactor evidence="1">
        <name>Mg(2+)</name>
        <dbReference type="ChEBI" id="CHEBI:18420"/>
    </cofactor>
</comment>
<dbReference type="PROSITE" id="PS51424">
    <property type="entry name" value="ROC"/>
    <property type="match status" value="1"/>
</dbReference>
<dbReference type="Pfam" id="PF12796">
    <property type="entry name" value="Ank_2"/>
    <property type="match status" value="2"/>
</dbReference>
<dbReference type="InterPro" id="IPR002110">
    <property type="entry name" value="Ankyrin_rpt"/>
</dbReference>
<dbReference type="Pfam" id="PF00531">
    <property type="entry name" value="Death"/>
    <property type="match status" value="1"/>
</dbReference>
<feature type="repeat" description="ANK" evidence="5">
    <location>
        <begin position="33"/>
        <end position="65"/>
    </location>
</feature>
<keyword evidence="10" id="KW-0808">Transferase</keyword>
<dbReference type="SMART" id="SM00248">
    <property type="entry name" value="ANK"/>
    <property type="match status" value="7"/>
</dbReference>
<dbReference type="PROSITE" id="PS50088">
    <property type="entry name" value="ANK_REPEAT"/>
    <property type="match status" value="6"/>
</dbReference>
<dbReference type="Proteomes" id="UP000504606">
    <property type="component" value="Unplaced"/>
</dbReference>
<evidence type="ECO:0000259" key="8">
    <source>
        <dbReference type="PROSITE" id="PS51424"/>
    </source>
</evidence>
<feature type="domain" description="Death" evidence="7">
    <location>
        <begin position="959"/>
        <end position="1048"/>
    </location>
</feature>
<dbReference type="Gene3D" id="1.25.40.20">
    <property type="entry name" value="Ankyrin repeat-containing domain"/>
    <property type="match status" value="4"/>
</dbReference>
<evidence type="ECO:0000313" key="9">
    <source>
        <dbReference type="Proteomes" id="UP000504606"/>
    </source>
</evidence>
<evidence type="ECO:0000313" key="10">
    <source>
        <dbReference type="RefSeq" id="XP_026283798.1"/>
    </source>
</evidence>
<feature type="compositionally biased region" description="Polar residues" evidence="6">
    <location>
        <begin position="1073"/>
        <end position="1090"/>
    </location>
</feature>
<dbReference type="InterPro" id="IPR027417">
    <property type="entry name" value="P-loop_NTPase"/>
</dbReference>
<dbReference type="AlphaFoldDB" id="A0A6J1SSI1"/>
<dbReference type="SUPFAM" id="SSF47986">
    <property type="entry name" value="DEATH domain"/>
    <property type="match status" value="1"/>
</dbReference>
<dbReference type="SMART" id="SM00005">
    <property type="entry name" value="DEATH"/>
    <property type="match status" value="1"/>
</dbReference>
<evidence type="ECO:0000256" key="6">
    <source>
        <dbReference type="SAM" id="MobiDB-lite"/>
    </source>
</evidence>
<dbReference type="PANTHER" id="PTHR24198:SF165">
    <property type="entry name" value="ANKYRIN REPEAT-CONTAINING PROTEIN-RELATED"/>
    <property type="match status" value="1"/>
</dbReference>
<feature type="region of interest" description="Disordered" evidence="6">
    <location>
        <begin position="1056"/>
        <end position="1090"/>
    </location>
</feature>
<dbReference type="PANTHER" id="PTHR24198">
    <property type="entry name" value="ANKYRIN REPEAT AND PROTEIN KINASE DOMAIN-CONTAINING PROTEIN"/>
    <property type="match status" value="1"/>
</dbReference>
<dbReference type="GO" id="GO:0000166">
    <property type="term" value="F:nucleotide binding"/>
    <property type="evidence" value="ECO:0007669"/>
    <property type="project" value="UniProtKB-KW"/>
</dbReference>
<name>A0A6J1SSI1_FRAOC</name>
<dbReference type="InterPro" id="IPR011029">
    <property type="entry name" value="DEATH-like_dom_sf"/>
</dbReference>
<feature type="repeat" description="ANK" evidence="5">
    <location>
        <begin position="133"/>
        <end position="165"/>
    </location>
</feature>
<dbReference type="PROSITE" id="PS50017">
    <property type="entry name" value="DEATH_DOMAIN"/>
    <property type="match status" value="1"/>
</dbReference>
<feature type="repeat" description="ANK" evidence="5">
    <location>
        <begin position="199"/>
        <end position="231"/>
    </location>
</feature>
<dbReference type="SUPFAM" id="SSF48403">
    <property type="entry name" value="Ankyrin repeat"/>
    <property type="match status" value="1"/>
</dbReference>
<keyword evidence="3" id="KW-0547">Nucleotide-binding</keyword>
<evidence type="ECO:0000256" key="5">
    <source>
        <dbReference type="PROSITE-ProRule" id="PRU00023"/>
    </source>
</evidence>
<evidence type="ECO:0000256" key="1">
    <source>
        <dbReference type="ARBA" id="ARBA00001946"/>
    </source>
</evidence>
<reference evidence="10" key="1">
    <citation type="submission" date="2025-08" db="UniProtKB">
        <authorList>
            <consortium name="RefSeq"/>
        </authorList>
    </citation>
    <scope>IDENTIFICATION</scope>
    <source>
        <tissue evidence="10">Whole organism</tissue>
    </source>
</reference>
<accession>A0A6J1SSI1</accession>
<dbReference type="KEGG" id="foc:113210157"/>
<evidence type="ECO:0000256" key="2">
    <source>
        <dbReference type="ARBA" id="ARBA00022737"/>
    </source>
</evidence>
<dbReference type="Gene3D" id="1.10.533.10">
    <property type="entry name" value="Death Domain, Fas"/>
    <property type="match status" value="1"/>
</dbReference>
<dbReference type="InterPro" id="IPR000488">
    <property type="entry name" value="Death_dom"/>
</dbReference>
<dbReference type="GO" id="GO:0016301">
    <property type="term" value="F:kinase activity"/>
    <property type="evidence" value="ECO:0007669"/>
    <property type="project" value="UniProtKB-KW"/>
</dbReference>
<keyword evidence="9" id="KW-1185">Reference proteome</keyword>
<dbReference type="InterPro" id="IPR020859">
    <property type="entry name" value="ROC"/>
</dbReference>
<dbReference type="GO" id="GO:0007165">
    <property type="term" value="P:signal transduction"/>
    <property type="evidence" value="ECO:0007669"/>
    <property type="project" value="InterPro"/>
</dbReference>
<protein>
    <submittedName>
        <fullName evidence="10">Death-associated protein kinase dapk-1 isoform X1</fullName>
    </submittedName>
</protein>
<keyword evidence="10" id="KW-0418">Kinase</keyword>
<dbReference type="OrthoDB" id="74764at2759"/>
<dbReference type="SUPFAM" id="SSF52540">
    <property type="entry name" value="P-loop containing nucleoside triphosphate hydrolases"/>
    <property type="match status" value="1"/>
</dbReference>
<dbReference type="Pfam" id="PF00023">
    <property type="entry name" value="Ank"/>
    <property type="match status" value="1"/>
</dbReference>
<proteinExistence type="predicted"/>
<dbReference type="InterPro" id="IPR036770">
    <property type="entry name" value="Ankyrin_rpt-contain_sf"/>
</dbReference>
<feature type="repeat" description="ANK" evidence="5">
    <location>
        <begin position="66"/>
        <end position="98"/>
    </location>
</feature>
<organism evidence="9 10">
    <name type="scientific">Frankliniella occidentalis</name>
    <name type="common">Western flower thrips</name>
    <name type="synonym">Euthrips occidentalis</name>
    <dbReference type="NCBI Taxonomy" id="133901"/>
    <lineage>
        <taxon>Eukaryota</taxon>
        <taxon>Metazoa</taxon>
        <taxon>Ecdysozoa</taxon>
        <taxon>Arthropoda</taxon>
        <taxon>Hexapoda</taxon>
        <taxon>Insecta</taxon>
        <taxon>Pterygota</taxon>
        <taxon>Neoptera</taxon>
        <taxon>Paraneoptera</taxon>
        <taxon>Thysanoptera</taxon>
        <taxon>Terebrantia</taxon>
        <taxon>Thripoidea</taxon>
        <taxon>Thripidae</taxon>
        <taxon>Frankliniella</taxon>
    </lineage>
</organism>
<keyword evidence="2" id="KW-0677">Repeat</keyword>
<dbReference type="GeneID" id="113210157"/>
<sequence length="1090" mass="119671">MCALLSLLEEGHISDLKEFLTQNDVDVNSANKRGDGAVHIVVRLGDHNALKLLIDHGADVNLSNSLGDTPAILAARHGDRESLCILIDAGADLSHGNKEGETCLHTACNLGDASLTSFICSHPNINIDQQDLDGNSALHIACIQGHLDCAKSLIATGATLDLPNSVCATPLHLALSSKHSHVAMYLLHAGADSDVQDWDGDAPIHFAARQGLLAAIQTLCAFGCNVDVANKQGLTPLHLASLHGHIEVIRSLCLAGCNTEVRNGDGIKAEITALKHGHNGIADLLSRLKNSVLREQFTNQLVPTSQPISRVNLKFLGHSGVGKTTLIQSLQSGYFSNLFKRSKANLPVANCILKGIASSPTNTHIEMDITPRSNSLTFDTFSYQYTRGISVKQVSMTGVGDLALWDFSGQDTYFLVHHHFLGCTRSIYALVISLQDSPAVQFQQASFWLSFLQARIRPSQSIGYCGRISNPLQVVVIATHPDAVRLPRDSNGDYFTSGVEDLMLQLQQQFQTTFRIHSEPFIVDARAPGTNVMRCLRQQLTEMKQNVIHQDKSQQLVGIDNINYKEYSLLPSFPVSVVPAIHLPRIFPTGYEGIPKCSGFLEGVFAWLPNAVHQYEHFPVMDWEMFLQAVRSNVNPLAGEEHIKDICSQLQTMGEVHILHWQPQDVVVLSPQWLCENIIGKLLSIEFITLARVTGCYTVDDFQAAFTECDASKLLVLLEQLQLCTHCENDGELEYEFPCYNMVETIEGLWDSQDVRYGDCASYIGLRLKSSPGTTHLLHSVFPRIQVQLRLATKRYADPECDLYQWFRGSKLCAGILESMVTLETDSICGECIEIKVRGPEGTGMACFYFIEELLGIVQVVLSEVCPSLQLERYVLSERQLKNHATPYCFSPTELATALLDCDLSVCLHNPWLEACESSSTADESLLNLIACGTPEVADVMVLWPTLPVREISIGCRRALSALMDPPDPLGKDWCLLAVQLGLTESVAHLDAAVHPSHPTQSPSLSQTNALLERWAQTEDNDATLGKLARALISLGREDAVDLLLRSVPLYQLIDTEEEEEEGGEGGKECVESSKTATSPTNGGRTNLSR</sequence>
<feature type="domain" description="Roc" evidence="8">
    <location>
        <begin position="304"/>
        <end position="547"/>
    </location>
</feature>
<dbReference type="RefSeq" id="XP_026283798.1">
    <property type="nucleotide sequence ID" value="XM_026428013.2"/>
</dbReference>
<evidence type="ECO:0000259" key="7">
    <source>
        <dbReference type="PROSITE" id="PS50017"/>
    </source>
</evidence>
<feature type="repeat" description="ANK" evidence="5">
    <location>
        <begin position="169"/>
        <end position="198"/>
    </location>
</feature>
<evidence type="ECO:0000256" key="4">
    <source>
        <dbReference type="ARBA" id="ARBA00023043"/>
    </source>
</evidence>
<keyword evidence="4 5" id="KW-0040">ANK repeat</keyword>
<feature type="repeat" description="ANK" evidence="5">
    <location>
        <begin position="232"/>
        <end position="264"/>
    </location>
</feature>
<gene>
    <name evidence="10" type="primary">LOC113210157</name>
</gene>
<evidence type="ECO:0000256" key="3">
    <source>
        <dbReference type="ARBA" id="ARBA00022741"/>
    </source>
</evidence>
<dbReference type="PROSITE" id="PS50297">
    <property type="entry name" value="ANK_REP_REGION"/>
    <property type="match status" value="6"/>
</dbReference>
<dbReference type="Gene3D" id="3.40.50.300">
    <property type="entry name" value="P-loop containing nucleotide triphosphate hydrolases"/>
    <property type="match status" value="1"/>
</dbReference>